<dbReference type="InterPro" id="IPR011033">
    <property type="entry name" value="PRC_barrel-like_sf"/>
</dbReference>
<dbReference type="Pfam" id="PF01782">
    <property type="entry name" value="RimM"/>
    <property type="match status" value="1"/>
</dbReference>
<dbReference type="NCBIfam" id="TIGR02273">
    <property type="entry name" value="16S_RimM"/>
    <property type="match status" value="1"/>
</dbReference>
<dbReference type="Proteomes" id="UP000226429">
    <property type="component" value="Unassembled WGS sequence"/>
</dbReference>
<dbReference type="GO" id="GO:0005840">
    <property type="term" value="C:ribosome"/>
    <property type="evidence" value="ECO:0007669"/>
    <property type="project" value="InterPro"/>
</dbReference>
<dbReference type="InterPro" id="IPR036976">
    <property type="entry name" value="RimM_N_sf"/>
</dbReference>
<comment type="domain">
    <text evidence="5">The PRC barrel domain binds ribosomal protein uS19.</text>
</comment>
<dbReference type="GO" id="GO:0006364">
    <property type="term" value="P:rRNA processing"/>
    <property type="evidence" value="ECO:0007669"/>
    <property type="project" value="UniProtKB-UniRule"/>
</dbReference>
<reference evidence="8 9" key="2">
    <citation type="journal article" date="2018" name="J. Invertebr. Pathol.">
        <title>'Candidatus Aquirickettsiella gammari' (Gammaproteobacteria: Legionellales: Coxiellaceae): A bacterial pathogen of the freshwater crustacean Gammarus fossarum (Malacostraca: Amphipoda).</title>
        <authorList>
            <person name="Bojko J."/>
            <person name="Dunn A.M."/>
            <person name="Stebbing P.D."/>
            <person name="van Aerle R."/>
            <person name="Bacela-Spychalska K."/>
            <person name="Bean T.P."/>
            <person name="Urrutia A."/>
            <person name="Stentiford G.D."/>
        </authorList>
    </citation>
    <scope>NUCLEOTIDE SEQUENCE [LARGE SCALE GENOMIC DNA]</scope>
    <source>
        <strain evidence="8">RA15029</strain>
    </source>
</reference>
<dbReference type="PANTHER" id="PTHR33692">
    <property type="entry name" value="RIBOSOME MATURATION FACTOR RIMM"/>
    <property type="match status" value="1"/>
</dbReference>
<dbReference type="EMBL" id="NMOS02000005">
    <property type="protein sequence ID" value="RDH40664.1"/>
    <property type="molecule type" value="Genomic_DNA"/>
</dbReference>
<evidence type="ECO:0000259" key="7">
    <source>
        <dbReference type="Pfam" id="PF24986"/>
    </source>
</evidence>
<evidence type="ECO:0000313" key="9">
    <source>
        <dbReference type="Proteomes" id="UP000226429"/>
    </source>
</evidence>
<comment type="subunit">
    <text evidence="5">Binds ribosomal protein uS19.</text>
</comment>
<keyword evidence="1 5" id="KW-0963">Cytoplasm</keyword>
<dbReference type="InterPro" id="IPR009000">
    <property type="entry name" value="Transl_B-barrel_sf"/>
</dbReference>
<dbReference type="SUPFAM" id="SSF50447">
    <property type="entry name" value="Translation proteins"/>
    <property type="match status" value="1"/>
</dbReference>
<gene>
    <name evidence="5" type="primary">rimM</name>
    <name evidence="8" type="ORF">CFE62_002595</name>
</gene>
<name>A0A370CJP0_9COXI</name>
<accession>A0A370CJP0</accession>
<comment type="function">
    <text evidence="5">An accessory protein needed during the final step in the assembly of 30S ribosomal subunit, possibly for assembly of the head region. Essential for efficient processing of 16S rRNA. May be needed both before and after RbfA during the maturation of 16S rRNA. It has affinity for free ribosomal 30S subunits but not for 70S ribosomes.</text>
</comment>
<evidence type="ECO:0000313" key="8">
    <source>
        <dbReference type="EMBL" id="RDH40664.1"/>
    </source>
</evidence>
<evidence type="ECO:0000256" key="3">
    <source>
        <dbReference type="ARBA" id="ARBA00022552"/>
    </source>
</evidence>
<dbReference type="GO" id="GO:0043022">
    <property type="term" value="F:ribosome binding"/>
    <property type="evidence" value="ECO:0007669"/>
    <property type="project" value="InterPro"/>
</dbReference>
<comment type="similarity">
    <text evidence="5">Belongs to the RimM family.</text>
</comment>
<evidence type="ECO:0000256" key="4">
    <source>
        <dbReference type="ARBA" id="ARBA00023186"/>
    </source>
</evidence>
<dbReference type="Gene3D" id="2.30.30.240">
    <property type="entry name" value="PRC-barrel domain"/>
    <property type="match status" value="1"/>
</dbReference>
<evidence type="ECO:0000256" key="2">
    <source>
        <dbReference type="ARBA" id="ARBA00022517"/>
    </source>
</evidence>
<dbReference type="GO" id="GO:0042274">
    <property type="term" value="P:ribosomal small subunit biogenesis"/>
    <property type="evidence" value="ECO:0007669"/>
    <property type="project" value="UniProtKB-UniRule"/>
</dbReference>
<protein>
    <recommendedName>
        <fullName evidence="5">Ribosome maturation factor RimM</fullName>
    </recommendedName>
</protein>
<keyword evidence="4 5" id="KW-0143">Chaperone</keyword>
<keyword evidence="9" id="KW-1185">Reference proteome</keyword>
<feature type="domain" description="RimM N-terminal" evidence="6">
    <location>
        <begin position="8"/>
        <end position="92"/>
    </location>
</feature>
<comment type="caution">
    <text evidence="8">The sequence shown here is derived from an EMBL/GenBank/DDBJ whole genome shotgun (WGS) entry which is preliminary data.</text>
</comment>
<dbReference type="Gene3D" id="2.40.30.60">
    <property type="entry name" value="RimM"/>
    <property type="match status" value="1"/>
</dbReference>
<reference evidence="8 9" key="1">
    <citation type="journal article" date="2017" name="Int. J. Syst. Evol. Microbiol.">
        <title>Aquarickettsiella crustaci n. gen. n. sp. (Gammaproteobacteria: Legionellales: Coxiellaceae); a bacterial pathogen of the freshwater crustacean: Gammarus fossarum (Malacostraca: Amphipoda).</title>
        <authorList>
            <person name="Bojko J."/>
            <person name="Dunn A.M."/>
            <person name="Stebbing P.D."/>
            <person name="Van Aerle R."/>
            <person name="Bacela-Spychalska K."/>
            <person name="Bean T.P."/>
            <person name="Stentiford G.D."/>
        </authorList>
    </citation>
    <scope>NUCLEOTIDE SEQUENCE [LARGE SCALE GENOMIC DNA]</scope>
    <source>
        <strain evidence="8">RA15029</strain>
    </source>
</reference>
<evidence type="ECO:0000256" key="1">
    <source>
        <dbReference type="ARBA" id="ARBA00022490"/>
    </source>
</evidence>
<sequence>MRKKWVLVGSIGKPYGVKGWVKVNSYTEPSSNILHYRPWYLLAPGKEHPLSSPTEITGDRLCGQHLVVQLENCTTPESACFFTNHMIYVERQKFSPLAEKEYYWADLEGLKVYTCEKVYLGIIQAIFATGANDVLVVTDHKRYLIPFLLEKTIKSIDLEHQTMLVDWDPDF</sequence>
<dbReference type="SUPFAM" id="SSF50346">
    <property type="entry name" value="PRC-barrel domain"/>
    <property type="match status" value="1"/>
</dbReference>
<comment type="subcellular location">
    <subcellularLocation>
        <location evidence="5">Cytoplasm</location>
    </subcellularLocation>
</comment>
<dbReference type="InterPro" id="IPR011961">
    <property type="entry name" value="RimM"/>
</dbReference>
<evidence type="ECO:0000256" key="5">
    <source>
        <dbReference type="HAMAP-Rule" id="MF_00014"/>
    </source>
</evidence>
<dbReference type="PANTHER" id="PTHR33692:SF1">
    <property type="entry name" value="RIBOSOME MATURATION FACTOR RIMM"/>
    <property type="match status" value="1"/>
</dbReference>
<dbReference type="Pfam" id="PF24986">
    <property type="entry name" value="PRC_RimM"/>
    <property type="match status" value="1"/>
</dbReference>
<dbReference type="InterPro" id="IPR002676">
    <property type="entry name" value="RimM_N"/>
</dbReference>
<evidence type="ECO:0000259" key="6">
    <source>
        <dbReference type="Pfam" id="PF01782"/>
    </source>
</evidence>
<feature type="domain" description="Ribosome maturation factor RimM PRC barrel" evidence="7">
    <location>
        <begin position="104"/>
        <end position="168"/>
    </location>
</feature>
<dbReference type="InterPro" id="IPR056792">
    <property type="entry name" value="PRC_RimM"/>
</dbReference>
<keyword evidence="2 5" id="KW-0690">Ribosome biogenesis</keyword>
<proteinExistence type="inferred from homology"/>
<organism evidence="8 9">
    <name type="scientific">Candidatus Aquirickettsiella gammari</name>
    <dbReference type="NCBI Taxonomy" id="2016198"/>
    <lineage>
        <taxon>Bacteria</taxon>
        <taxon>Pseudomonadati</taxon>
        <taxon>Pseudomonadota</taxon>
        <taxon>Gammaproteobacteria</taxon>
        <taxon>Legionellales</taxon>
        <taxon>Coxiellaceae</taxon>
        <taxon>Candidatus Aquirickettsiella</taxon>
    </lineage>
</organism>
<keyword evidence="3 5" id="KW-0698">rRNA processing</keyword>
<dbReference type="AlphaFoldDB" id="A0A370CJP0"/>
<dbReference type="HAMAP" id="MF_00014">
    <property type="entry name" value="Ribosome_mat_RimM"/>
    <property type="match status" value="1"/>
</dbReference>
<dbReference type="GO" id="GO:0005737">
    <property type="term" value="C:cytoplasm"/>
    <property type="evidence" value="ECO:0007669"/>
    <property type="project" value="UniProtKB-SubCell"/>
</dbReference>